<dbReference type="EMBL" id="CAINUL010000003">
    <property type="protein sequence ID" value="CAD0108553.1"/>
    <property type="molecule type" value="Genomic_DNA"/>
</dbReference>
<evidence type="ECO:0000313" key="1">
    <source>
        <dbReference type="EMBL" id="CAD0108553.1"/>
    </source>
</evidence>
<accession>A0A9N8PRW6</accession>
<reference evidence="1" key="1">
    <citation type="submission" date="2020-06" db="EMBL/GenBank/DDBJ databases">
        <authorList>
            <person name="Onetto C."/>
        </authorList>
    </citation>
    <scope>NUCLEOTIDE SEQUENCE</scope>
</reference>
<protein>
    <submittedName>
        <fullName evidence="1">Uncharacterized protein</fullName>
    </submittedName>
</protein>
<evidence type="ECO:0000313" key="2">
    <source>
        <dbReference type="Proteomes" id="UP000745764"/>
    </source>
</evidence>
<comment type="caution">
    <text evidence="1">The sequence shown here is derived from an EMBL/GenBank/DDBJ whole genome shotgun (WGS) entry which is preliminary data.</text>
</comment>
<name>A0A9N8PRW6_9PEZI</name>
<sequence length="108" mass="12383">MVLVPGLLPPSRENWVIINNLWQFFPVVTGIQWLIDYYPQGKTSVESRFNLPGKWAWAIMEAPGFITLLYNMRALPTELGLGPLPWVNWTMAGLYVRLRPISQSHTLS</sequence>
<proteinExistence type="predicted"/>
<keyword evidence="2" id="KW-1185">Reference proteome</keyword>
<dbReference type="Proteomes" id="UP000745764">
    <property type="component" value="Unassembled WGS sequence"/>
</dbReference>
<dbReference type="AlphaFoldDB" id="A0A9N8PRW6"/>
<gene>
    <name evidence="1" type="ORF">AWRI4620_LOCUS2808</name>
</gene>
<dbReference type="OrthoDB" id="5788137at2759"/>
<organism evidence="1 2">
    <name type="scientific">Aureobasidium uvarum</name>
    <dbReference type="NCBI Taxonomy" id="2773716"/>
    <lineage>
        <taxon>Eukaryota</taxon>
        <taxon>Fungi</taxon>
        <taxon>Dikarya</taxon>
        <taxon>Ascomycota</taxon>
        <taxon>Pezizomycotina</taxon>
        <taxon>Dothideomycetes</taxon>
        <taxon>Dothideomycetidae</taxon>
        <taxon>Dothideales</taxon>
        <taxon>Saccotheciaceae</taxon>
        <taxon>Aureobasidium</taxon>
    </lineage>
</organism>